<accession>A0AAD5RPQ6</accession>
<dbReference type="Gene3D" id="1.10.260.40">
    <property type="entry name" value="lambda repressor-like DNA-binding domains"/>
    <property type="match status" value="1"/>
</dbReference>
<keyword evidence="11" id="KW-1185">Reference proteome</keyword>
<evidence type="ECO:0000256" key="1">
    <source>
        <dbReference type="ARBA" id="ARBA00009802"/>
    </source>
</evidence>
<dbReference type="Proteomes" id="UP001201980">
    <property type="component" value="Unassembled WGS sequence"/>
</dbReference>
<organism evidence="10 11">
    <name type="scientific">Zalerion maritima</name>
    <dbReference type="NCBI Taxonomy" id="339359"/>
    <lineage>
        <taxon>Eukaryota</taxon>
        <taxon>Fungi</taxon>
        <taxon>Dikarya</taxon>
        <taxon>Ascomycota</taxon>
        <taxon>Pezizomycotina</taxon>
        <taxon>Sordariomycetes</taxon>
        <taxon>Lulworthiomycetidae</taxon>
        <taxon>Lulworthiales</taxon>
        <taxon>Lulworthiaceae</taxon>
        <taxon>Zalerion</taxon>
    </lineage>
</organism>
<evidence type="ECO:0000313" key="11">
    <source>
        <dbReference type="Proteomes" id="UP001201980"/>
    </source>
</evidence>
<keyword evidence="5" id="KW-0010">Activator</keyword>
<dbReference type="CDD" id="cd00093">
    <property type="entry name" value="HTH_XRE"/>
    <property type="match status" value="1"/>
</dbReference>
<feature type="domain" description="HTH cro/C1-type" evidence="9">
    <location>
        <begin position="89"/>
        <end position="145"/>
    </location>
</feature>
<dbReference type="GO" id="GO:0003677">
    <property type="term" value="F:DNA binding"/>
    <property type="evidence" value="ECO:0007669"/>
    <property type="project" value="UniProtKB-KW"/>
</dbReference>
<evidence type="ECO:0000256" key="7">
    <source>
        <dbReference type="ARBA" id="ARBA00035107"/>
    </source>
</evidence>
<dbReference type="InterPro" id="IPR010982">
    <property type="entry name" value="Lambda_DNA-bd_dom_sf"/>
</dbReference>
<evidence type="ECO:0000256" key="8">
    <source>
        <dbReference type="SAM" id="MobiDB-lite"/>
    </source>
</evidence>
<comment type="caution">
    <text evidence="10">The sequence shown here is derived from an EMBL/GenBank/DDBJ whole genome shotgun (WGS) entry which is preliminary data.</text>
</comment>
<reference evidence="10" key="1">
    <citation type="submission" date="2022-07" db="EMBL/GenBank/DDBJ databases">
        <title>Draft genome sequence of Zalerion maritima ATCC 34329, a (micro)plastics degrading marine fungus.</title>
        <authorList>
            <person name="Paco A."/>
            <person name="Goncalves M.F.M."/>
            <person name="Rocha-Santos T.A.P."/>
            <person name="Alves A."/>
        </authorList>
    </citation>
    <scope>NUCLEOTIDE SEQUENCE</scope>
    <source>
        <strain evidence="10">ATCC 34329</strain>
    </source>
</reference>
<name>A0AAD5RPQ6_9PEZI</name>
<sequence>MSFIDDKEVKIGSRTRGGGASNIATTVKGKSQLNSALRSGAVIGTEKKFAAGNVAGKSGGPEGQRLTKVDRSDDIVKPNTVGKTVGNAISAARQKAEPKMTQKDLATKCNTTQTVVADMERGTAAPDQKVLASMERVLNVKLRGANIGEPKFQKKK</sequence>
<dbReference type="PANTHER" id="PTHR10245">
    <property type="entry name" value="ENDOTHELIAL DIFFERENTIATION-RELATED FACTOR 1 MULTIPROTEIN BRIDGING FACTOR 1"/>
    <property type="match status" value="1"/>
</dbReference>
<protein>
    <recommendedName>
        <fullName evidence="2">Multiprotein-bridging factor 1</fullName>
    </recommendedName>
</protein>
<dbReference type="FunFam" id="1.10.260.40:FF:000030">
    <property type="entry name" value="Coactivator bridging factor 1"/>
    <property type="match status" value="1"/>
</dbReference>
<dbReference type="PANTHER" id="PTHR10245:SF15">
    <property type="entry name" value="ENDOTHELIAL DIFFERENTIATION-RELATED FACTOR 1"/>
    <property type="match status" value="1"/>
</dbReference>
<dbReference type="Pfam" id="PF08523">
    <property type="entry name" value="MBF1"/>
    <property type="match status" value="1"/>
</dbReference>
<comment type="similarity">
    <text evidence="1">Belongs to the MBF1 family.</text>
</comment>
<evidence type="ECO:0000259" key="9">
    <source>
        <dbReference type="PROSITE" id="PS50943"/>
    </source>
</evidence>
<dbReference type="AlphaFoldDB" id="A0AAD5RPQ6"/>
<evidence type="ECO:0000256" key="2">
    <source>
        <dbReference type="ARBA" id="ARBA00014317"/>
    </source>
</evidence>
<dbReference type="SUPFAM" id="SSF47413">
    <property type="entry name" value="lambda repressor-like DNA-binding domains"/>
    <property type="match status" value="1"/>
</dbReference>
<dbReference type="EMBL" id="JAKWBI020000150">
    <property type="protein sequence ID" value="KAJ2901469.1"/>
    <property type="molecule type" value="Genomic_DNA"/>
</dbReference>
<feature type="compositionally biased region" description="Basic and acidic residues" evidence="8">
    <location>
        <begin position="1"/>
        <end position="11"/>
    </location>
</feature>
<proteinExistence type="inferred from homology"/>
<dbReference type="GO" id="GO:0005634">
    <property type="term" value="C:nucleus"/>
    <property type="evidence" value="ECO:0007669"/>
    <property type="project" value="TreeGrafter"/>
</dbReference>
<keyword evidence="4" id="KW-0238">DNA-binding</keyword>
<evidence type="ECO:0000256" key="6">
    <source>
        <dbReference type="ARBA" id="ARBA00023163"/>
    </source>
</evidence>
<dbReference type="InterPro" id="IPR013729">
    <property type="entry name" value="MBF1_N"/>
</dbReference>
<dbReference type="PROSITE" id="PS50943">
    <property type="entry name" value="HTH_CROC1"/>
    <property type="match status" value="1"/>
</dbReference>
<comment type="function">
    <text evidence="7">Transcriptional coactivator that stimulates GCN4-dependent transcriptional activity by bridging the DNA-binding region of GCN4 and TBP (SPT15), thereby recruiting TBP to GCN4-bound promoters. Involved in induction of the ribosome quality control (RQC) pathway; a pathway that degrades nascent peptide chains during problematic translation. Required to prevent stalled ribosomes from frameshifting.</text>
</comment>
<gene>
    <name evidence="10" type="ORF">MKZ38_001810</name>
</gene>
<evidence type="ECO:0000256" key="4">
    <source>
        <dbReference type="ARBA" id="ARBA00023125"/>
    </source>
</evidence>
<keyword evidence="6" id="KW-0804">Transcription</keyword>
<evidence type="ECO:0000256" key="5">
    <source>
        <dbReference type="ARBA" id="ARBA00023159"/>
    </source>
</evidence>
<dbReference type="InterPro" id="IPR001387">
    <property type="entry name" value="Cro/C1-type_HTH"/>
</dbReference>
<feature type="region of interest" description="Disordered" evidence="8">
    <location>
        <begin position="1"/>
        <end position="23"/>
    </location>
</feature>
<dbReference type="SMART" id="SM00530">
    <property type="entry name" value="HTH_XRE"/>
    <property type="match status" value="1"/>
</dbReference>
<keyword evidence="3" id="KW-0805">Transcription regulation</keyword>
<evidence type="ECO:0000313" key="10">
    <source>
        <dbReference type="EMBL" id="KAJ2901469.1"/>
    </source>
</evidence>
<evidence type="ECO:0000256" key="3">
    <source>
        <dbReference type="ARBA" id="ARBA00023015"/>
    </source>
</evidence>
<dbReference type="Pfam" id="PF01381">
    <property type="entry name" value="HTH_3"/>
    <property type="match status" value="1"/>
</dbReference>